<proteinExistence type="predicted"/>
<accession>A0ABN1UW54</accession>
<evidence type="ECO:0000313" key="2">
    <source>
        <dbReference type="Proteomes" id="UP001501371"/>
    </source>
</evidence>
<evidence type="ECO:0000313" key="1">
    <source>
        <dbReference type="EMBL" id="GAA1175052.1"/>
    </source>
</evidence>
<keyword evidence="2" id="KW-1185">Reference proteome</keyword>
<name>A0ABN1UW54_9ACTN</name>
<gene>
    <name evidence="1" type="ORF">GCM10009654_35320</name>
</gene>
<dbReference type="Proteomes" id="UP001501371">
    <property type="component" value="Unassembled WGS sequence"/>
</dbReference>
<reference evidence="1 2" key="1">
    <citation type="journal article" date="2019" name="Int. J. Syst. Evol. Microbiol.">
        <title>The Global Catalogue of Microorganisms (GCM) 10K type strain sequencing project: providing services to taxonomists for standard genome sequencing and annotation.</title>
        <authorList>
            <consortium name="The Broad Institute Genomics Platform"/>
            <consortium name="The Broad Institute Genome Sequencing Center for Infectious Disease"/>
            <person name="Wu L."/>
            <person name="Ma J."/>
        </authorList>
    </citation>
    <scope>NUCLEOTIDE SEQUENCE [LARGE SCALE GENOMIC DNA]</scope>
    <source>
        <strain evidence="1 2">JCM 12696</strain>
    </source>
</reference>
<sequence>MVNHSWKSRPLLGPVNTYATDVHPFDVQLGDHVHLDGVYYPIRAMSDVVPGEKVLILDGRMPWHMTGPHRVYREIAPRTVGLDEAPA</sequence>
<dbReference type="EMBL" id="BAAAKV010000030">
    <property type="protein sequence ID" value="GAA1175052.1"/>
    <property type="molecule type" value="Genomic_DNA"/>
</dbReference>
<protein>
    <submittedName>
        <fullName evidence="1">Uncharacterized protein</fullName>
    </submittedName>
</protein>
<organism evidence="1 2">
    <name type="scientific">Streptomyces hebeiensis</name>
    <dbReference type="NCBI Taxonomy" id="229486"/>
    <lineage>
        <taxon>Bacteria</taxon>
        <taxon>Bacillati</taxon>
        <taxon>Actinomycetota</taxon>
        <taxon>Actinomycetes</taxon>
        <taxon>Kitasatosporales</taxon>
        <taxon>Streptomycetaceae</taxon>
        <taxon>Streptomyces</taxon>
    </lineage>
</organism>
<comment type="caution">
    <text evidence="1">The sequence shown here is derived from an EMBL/GenBank/DDBJ whole genome shotgun (WGS) entry which is preliminary data.</text>
</comment>